<sequence>MNMNSPSTSQTARTDLLEQYRGYGKTCFVLGASGESGKALVRELVRLKPFERIVLIGRRKLDYQDYELQALEQRIINFDRLDSHKADFDGFDVGYCCLGTTREKAGSAEEYFKIDHDYVLGAAKLAKEGGAEHFHVISAMGASETSWIPYLAIKGRTDREIAQLNFDRASIYRIGALIVDRVESRPLEIVAMYMMKPFALLTPTLVTTPVEILAKAMVMNTVQDQPSGAEDGSHHKSNSAVLNKTSFILGARWESGKALLKELVKLQPFERIVLIGRRKLEYEDEELQKLEQRVINFDEIEKHKADFEGFDVGYCCLGTTRGKAGVEGFFKIEHDYVLGSAKLAKEGGTKHFHLVSSKGVNEHSWFLYGATKGRTDREVSELGFERASIYRPAVLMVDRVERRLFEKVVIWLLKPMQYIAPSFITTPIETLAKAMLINTVQAQPPVQRSWRLRSWWNQAATDYYGFLVMRSERSERSISYSALLVAGLMSGLAQRVRMGTCTVRVGEDDALCV</sequence>
<dbReference type="GO" id="GO:0051170">
    <property type="term" value="P:import into nucleus"/>
    <property type="evidence" value="ECO:0007669"/>
    <property type="project" value="TreeGrafter"/>
</dbReference>
<dbReference type="AlphaFoldDB" id="A0A1W0WEN9"/>
<proteinExistence type="predicted"/>
<comment type="caution">
    <text evidence="1">The sequence shown here is derived from an EMBL/GenBank/DDBJ whole genome shotgun (WGS) entry which is preliminary data.</text>
</comment>
<dbReference type="GO" id="GO:0005737">
    <property type="term" value="C:cytoplasm"/>
    <property type="evidence" value="ECO:0007669"/>
    <property type="project" value="TreeGrafter"/>
</dbReference>
<reference evidence="2" key="1">
    <citation type="submission" date="2017-01" db="EMBL/GenBank/DDBJ databases">
        <title>Comparative genomics of anhydrobiosis in the tardigrade Hypsibius dujardini.</title>
        <authorList>
            <person name="Yoshida Y."/>
            <person name="Koutsovoulos G."/>
            <person name="Laetsch D."/>
            <person name="Stevens L."/>
            <person name="Kumar S."/>
            <person name="Horikawa D."/>
            <person name="Ishino K."/>
            <person name="Komine S."/>
            <person name="Tomita M."/>
            <person name="Blaxter M."/>
            <person name="Arakawa K."/>
        </authorList>
    </citation>
    <scope>NUCLEOTIDE SEQUENCE [LARGE SCALE GENOMIC DNA]</scope>
    <source>
        <strain evidence="2">Z151</strain>
    </source>
</reference>
<gene>
    <name evidence="1" type="ORF">BV898_12069</name>
</gene>
<dbReference type="Gene3D" id="3.40.50.720">
    <property type="entry name" value="NAD(P)-binding Rossmann-like Domain"/>
    <property type="match status" value="2"/>
</dbReference>
<dbReference type="InterPro" id="IPR036291">
    <property type="entry name" value="NAD(P)-bd_dom_sf"/>
</dbReference>
<evidence type="ECO:0000313" key="1">
    <source>
        <dbReference type="EMBL" id="OQV13675.1"/>
    </source>
</evidence>
<name>A0A1W0WEN9_HYPEX</name>
<dbReference type="SUPFAM" id="SSF51735">
    <property type="entry name" value="NAD(P)-binding Rossmann-fold domains"/>
    <property type="match status" value="2"/>
</dbReference>
<dbReference type="PANTHER" id="PTHR14097">
    <property type="entry name" value="OXIDOREDUCTASE HTATIP2"/>
    <property type="match status" value="1"/>
</dbReference>
<accession>A0A1W0WEN9</accession>
<organism evidence="1 2">
    <name type="scientific">Hypsibius exemplaris</name>
    <name type="common">Freshwater tardigrade</name>
    <dbReference type="NCBI Taxonomy" id="2072580"/>
    <lineage>
        <taxon>Eukaryota</taxon>
        <taxon>Metazoa</taxon>
        <taxon>Ecdysozoa</taxon>
        <taxon>Tardigrada</taxon>
        <taxon>Eutardigrada</taxon>
        <taxon>Parachela</taxon>
        <taxon>Hypsibioidea</taxon>
        <taxon>Hypsibiidae</taxon>
        <taxon>Hypsibius</taxon>
    </lineage>
</organism>
<dbReference type="EMBL" id="MTYJ01000118">
    <property type="protein sequence ID" value="OQV13675.1"/>
    <property type="molecule type" value="Genomic_DNA"/>
</dbReference>
<dbReference type="PANTHER" id="PTHR14097:SF7">
    <property type="entry name" value="OXIDOREDUCTASE HTATIP2"/>
    <property type="match status" value="1"/>
</dbReference>
<evidence type="ECO:0000313" key="2">
    <source>
        <dbReference type="Proteomes" id="UP000192578"/>
    </source>
</evidence>
<dbReference type="OrthoDB" id="430436at2759"/>
<dbReference type="Proteomes" id="UP000192578">
    <property type="component" value="Unassembled WGS sequence"/>
</dbReference>
<protein>
    <submittedName>
        <fullName evidence="1">Oxidoreductase HTATIP2</fullName>
    </submittedName>
</protein>
<keyword evidence="2" id="KW-1185">Reference proteome</keyword>